<evidence type="ECO:0000313" key="4">
    <source>
        <dbReference type="Proteomes" id="UP000285430"/>
    </source>
</evidence>
<evidence type="ECO:0000313" key="3">
    <source>
        <dbReference type="EMBL" id="RHZ15548.1"/>
    </source>
</evidence>
<gene>
    <name evidence="2" type="ORF">DYB35_008585</name>
    <name evidence="3" type="ORF">DYB37_009246</name>
</gene>
<evidence type="ECO:0000313" key="5">
    <source>
        <dbReference type="Proteomes" id="UP000285712"/>
    </source>
</evidence>
<dbReference type="EMBL" id="QUTG01003612">
    <property type="protein sequence ID" value="RHY90894.1"/>
    <property type="molecule type" value="Genomic_DNA"/>
</dbReference>
<dbReference type="EMBL" id="QUTH01004100">
    <property type="protein sequence ID" value="RHZ15548.1"/>
    <property type="molecule type" value="Genomic_DNA"/>
</dbReference>
<proteinExistence type="predicted"/>
<comment type="caution">
    <text evidence="3">The sequence shown here is derived from an EMBL/GenBank/DDBJ whole genome shotgun (WGS) entry which is preliminary data.</text>
</comment>
<protein>
    <submittedName>
        <fullName evidence="3">Uncharacterized protein</fullName>
    </submittedName>
</protein>
<reference evidence="4 5" key="1">
    <citation type="submission" date="2018-08" db="EMBL/GenBank/DDBJ databases">
        <title>Aphanomyces genome sequencing and annotation.</title>
        <authorList>
            <person name="Minardi D."/>
            <person name="Oidtmann B."/>
            <person name="Van Der Giezen M."/>
            <person name="Studholme D.J."/>
        </authorList>
    </citation>
    <scope>NUCLEOTIDE SEQUENCE [LARGE SCALE GENOMIC DNA]</scope>
    <source>
        <strain evidence="3 4">Da</strain>
        <strain evidence="2 5">Sv</strain>
    </source>
</reference>
<feature type="compositionally biased region" description="Polar residues" evidence="1">
    <location>
        <begin position="159"/>
        <end position="170"/>
    </location>
</feature>
<dbReference type="Proteomes" id="UP000285430">
    <property type="component" value="Unassembled WGS sequence"/>
</dbReference>
<evidence type="ECO:0000313" key="2">
    <source>
        <dbReference type="EMBL" id="RHY90894.1"/>
    </source>
</evidence>
<sequence>MGSSMRNMIYMGYYPNSYYNMLKIFPNGSDFVFQSTALGGMFGGYNGFKFDFVHNTMTNFKLAERSVAASSGYASDWFAQERDIAAWYSKYESHQGNNLIDKAALRFGSLDPSIETACFQALFKRIAQASWLLLLQWHCHGALSVTTAAAVALNRMSSTKSAENRSTNQNTKHESTSQ</sequence>
<evidence type="ECO:0000256" key="1">
    <source>
        <dbReference type="SAM" id="MobiDB-lite"/>
    </source>
</evidence>
<feature type="region of interest" description="Disordered" evidence="1">
    <location>
        <begin position="159"/>
        <end position="178"/>
    </location>
</feature>
<name>A0A3R7EV53_APHAT</name>
<dbReference type="AlphaFoldDB" id="A0A3R7EV53"/>
<organism evidence="3 4">
    <name type="scientific">Aphanomyces astaci</name>
    <name type="common">Crayfish plague agent</name>
    <dbReference type="NCBI Taxonomy" id="112090"/>
    <lineage>
        <taxon>Eukaryota</taxon>
        <taxon>Sar</taxon>
        <taxon>Stramenopiles</taxon>
        <taxon>Oomycota</taxon>
        <taxon>Saprolegniomycetes</taxon>
        <taxon>Saprolegniales</taxon>
        <taxon>Verrucalvaceae</taxon>
        <taxon>Aphanomyces</taxon>
    </lineage>
</organism>
<dbReference type="Proteomes" id="UP000285712">
    <property type="component" value="Unassembled WGS sequence"/>
</dbReference>
<accession>A0A3R7EV53</accession>